<evidence type="ECO:0000313" key="2">
    <source>
        <dbReference type="Proteomes" id="UP000799440"/>
    </source>
</evidence>
<sequence length="121" mass="13399">MTGLELPLQLGITLLPDVLSSCWSPGVAAEKRSAPAIDDDRWPGLRTWSQTSRRHSSYILTAHTPMSSENLPQHLVRRARAGTARSAHHKRHVLTGQGPGNKAHCLRTASPLFTVRQLNHR</sequence>
<organism evidence="1 2">
    <name type="scientific">Sporormia fimetaria CBS 119925</name>
    <dbReference type="NCBI Taxonomy" id="1340428"/>
    <lineage>
        <taxon>Eukaryota</taxon>
        <taxon>Fungi</taxon>
        <taxon>Dikarya</taxon>
        <taxon>Ascomycota</taxon>
        <taxon>Pezizomycotina</taxon>
        <taxon>Dothideomycetes</taxon>
        <taxon>Pleosporomycetidae</taxon>
        <taxon>Pleosporales</taxon>
        <taxon>Sporormiaceae</taxon>
        <taxon>Sporormia</taxon>
    </lineage>
</organism>
<accession>A0A6A6V7P6</accession>
<dbReference type="EMBL" id="MU006577">
    <property type="protein sequence ID" value="KAF2746535.1"/>
    <property type="molecule type" value="Genomic_DNA"/>
</dbReference>
<name>A0A6A6V7P6_9PLEO</name>
<reference evidence="1" key="1">
    <citation type="journal article" date="2020" name="Stud. Mycol.">
        <title>101 Dothideomycetes genomes: a test case for predicting lifestyles and emergence of pathogens.</title>
        <authorList>
            <person name="Haridas S."/>
            <person name="Albert R."/>
            <person name="Binder M."/>
            <person name="Bloem J."/>
            <person name="Labutti K."/>
            <person name="Salamov A."/>
            <person name="Andreopoulos B."/>
            <person name="Baker S."/>
            <person name="Barry K."/>
            <person name="Bills G."/>
            <person name="Bluhm B."/>
            <person name="Cannon C."/>
            <person name="Castanera R."/>
            <person name="Culley D."/>
            <person name="Daum C."/>
            <person name="Ezra D."/>
            <person name="Gonzalez J."/>
            <person name="Henrissat B."/>
            <person name="Kuo A."/>
            <person name="Liang C."/>
            <person name="Lipzen A."/>
            <person name="Lutzoni F."/>
            <person name="Magnuson J."/>
            <person name="Mondo S."/>
            <person name="Nolan M."/>
            <person name="Ohm R."/>
            <person name="Pangilinan J."/>
            <person name="Park H.-J."/>
            <person name="Ramirez L."/>
            <person name="Alfaro M."/>
            <person name="Sun H."/>
            <person name="Tritt A."/>
            <person name="Yoshinaga Y."/>
            <person name="Zwiers L.-H."/>
            <person name="Turgeon B."/>
            <person name="Goodwin S."/>
            <person name="Spatafora J."/>
            <person name="Crous P."/>
            <person name="Grigoriev I."/>
        </authorList>
    </citation>
    <scope>NUCLEOTIDE SEQUENCE</scope>
    <source>
        <strain evidence="1">CBS 119925</strain>
    </source>
</reference>
<keyword evidence="2" id="KW-1185">Reference proteome</keyword>
<gene>
    <name evidence="1" type="ORF">M011DRAFT_87022</name>
</gene>
<evidence type="ECO:0000313" key="1">
    <source>
        <dbReference type="EMBL" id="KAF2746535.1"/>
    </source>
</evidence>
<dbReference type="Proteomes" id="UP000799440">
    <property type="component" value="Unassembled WGS sequence"/>
</dbReference>
<protein>
    <submittedName>
        <fullName evidence="1">Uncharacterized protein</fullName>
    </submittedName>
</protein>
<dbReference type="AlphaFoldDB" id="A0A6A6V7P6"/>
<proteinExistence type="predicted"/>